<protein>
    <submittedName>
        <fullName evidence="1">Uncharacterized protein</fullName>
    </submittedName>
</protein>
<evidence type="ECO:0000313" key="1">
    <source>
        <dbReference type="EMBL" id="OAP86140.1"/>
    </source>
</evidence>
<name>A0A179B3U7_9ACTO</name>
<gene>
    <name evidence="1" type="ORF">A4H34_02900</name>
</gene>
<dbReference type="AlphaFoldDB" id="A0A179B3U7"/>
<dbReference type="Proteomes" id="UP000078368">
    <property type="component" value="Unassembled WGS sequence"/>
</dbReference>
<dbReference type="OrthoDB" id="3429251at2"/>
<sequence length="125" mass="14509">MWTESYGDDRRTEACAILRYPLPGPLPLMRIKPEGVFGLANNDLTTEWQEFNREFDVKTDDERVGQAVLTRPVQEFFMDRLRGERLAFDGDGVFLWIDRYDVEDADRCVKLMEELTALIPAAAYE</sequence>
<dbReference type="EMBL" id="LVZK01000001">
    <property type="protein sequence ID" value="OAP86140.1"/>
    <property type="molecule type" value="Genomic_DNA"/>
</dbReference>
<comment type="caution">
    <text evidence="1">The sequence shown here is derived from an EMBL/GenBank/DDBJ whole genome shotgun (WGS) entry which is preliminary data.</text>
</comment>
<accession>A0A179B3U7</accession>
<organism evidence="1 2">
    <name type="scientific">Peptidiphaga gingivicola</name>
    <dbReference type="NCBI Taxonomy" id="2741497"/>
    <lineage>
        <taxon>Bacteria</taxon>
        <taxon>Bacillati</taxon>
        <taxon>Actinomycetota</taxon>
        <taxon>Actinomycetes</taxon>
        <taxon>Actinomycetales</taxon>
        <taxon>Actinomycetaceae</taxon>
        <taxon>Peptidiphaga</taxon>
    </lineage>
</organism>
<dbReference type="RefSeq" id="WP_064231018.1">
    <property type="nucleotide sequence ID" value="NZ_LVZK01000001.1"/>
</dbReference>
<keyword evidence="2" id="KW-1185">Reference proteome</keyword>
<evidence type="ECO:0000313" key="2">
    <source>
        <dbReference type="Proteomes" id="UP000078368"/>
    </source>
</evidence>
<proteinExistence type="predicted"/>
<dbReference type="STRING" id="1823756.A4H34_02900"/>
<reference evidence="1 2" key="1">
    <citation type="submission" date="2016-04" db="EMBL/GenBank/DDBJ databases">
        <title>Peptidophaga gingivicola gen. nov., sp. nov., isolated from human subgingival plaque.</title>
        <authorList>
            <person name="Beall C.J."/>
            <person name="Mokrzan E.M."/>
            <person name="Griffen A.L."/>
            <person name="Leys E.J."/>
        </authorList>
    </citation>
    <scope>NUCLEOTIDE SEQUENCE [LARGE SCALE GENOMIC DNA]</scope>
    <source>
        <strain evidence="1 2">BA112</strain>
    </source>
</reference>